<accession>A0ACC3YI22</accession>
<comment type="caution">
    <text evidence="1">The sequence shown here is derived from an EMBL/GenBank/DDBJ whole genome shotgun (WGS) entry which is preliminary data.</text>
</comment>
<dbReference type="Proteomes" id="UP000805649">
    <property type="component" value="Unassembled WGS sequence"/>
</dbReference>
<gene>
    <name evidence="1" type="ORF">CTRU02_214266</name>
</gene>
<protein>
    <submittedName>
        <fullName evidence="1">Cell cycle control protein</fullName>
    </submittedName>
</protein>
<evidence type="ECO:0000313" key="2">
    <source>
        <dbReference type="Proteomes" id="UP000805649"/>
    </source>
</evidence>
<sequence length="463" mass="50655">MSSTSPSPTPQSIPDSDSVLGDDEIAYFEDLVSEHSDHDSNPSDRLGPRSPSYDSEADALQDWDPEDLSGSSPVASTPTDPDSPSVRDSSADPLFGNPDLFSRPDSYPLSPDLEGELELAILAEMDNQLPPLVGHRAQPAGNHEGNTTASRQNAGENPQGPDVLVDLELYFRQDRARRRAQNQQNSADVIDLTNEPDSPVQSHAPRPSVNPRRQNSQGRNPPSFSRSDSSILAGNAPVIDLTDDSPEIPRRRRPNMYPPPPPPLRNRDRRDPGGFMLHNTASAFSGLAAGLRRHLYPFRLFPAPEEDVQLLGILHNRISPGDLNNPLGNIQLQYEHGAFDRAESPKPVHQAPPPAKPGFTRDTGADLVVICPACNEELAYDPDAPAGESQPTRRGKRHRSENHFWALKSCGHVYCDDCFENRKPVAKRQNTGLPRDPEGKIICAVDGCGTQATNKTAWVGIYL</sequence>
<dbReference type="EMBL" id="VUJX02000010">
    <property type="protein sequence ID" value="KAL0931531.1"/>
    <property type="molecule type" value="Genomic_DNA"/>
</dbReference>
<organism evidence="1 2">
    <name type="scientific">Colletotrichum truncatum</name>
    <name type="common">Anthracnose fungus</name>
    <name type="synonym">Colletotrichum capsici</name>
    <dbReference type="NCBI Taxonomy" id="5467"/>
    <lineage>
        <taxon>Eukaryota</taxon>
        <taxon>Fungi</taxon>
        <taxon>Dikarya</taxon>
        <taxon>Ascomycota</taxon>
        <taxon>Pezizomycotina</taxon>
        <taxon>Sordariomycetes</taxon>
        <taxon>Hypocreomycetidae</taxon>
        <taxon>Glomerellales</taxon>
        <taxon>Glomerellaceae</taxon>
        <taxon>Colletotrichum</taxon>
        <taxon>Colletotrichum truncatum species complex</taxon>
    </lineage>
</organism>
<name>A0ACC3YI22_COLTU</name>
<reference evidence="1 2" key="1">
    <citation type="journal article" date="2020" name="Phytopathology">
        <title>Genome Sequence Resources of Colletotrichum truncatum, C. plurivorum, C. musicola, and C. sojae: Four Species Pathogenic to Soybean (Glycine max).</title>
        <authorList>
            <person name="Rogerio F."/>
            <person name="Boufleur T.R."/>
            <person name="Ciampi-Guillardi M."/>
            <person name="Sukno S.A."/>
            <person name="Thon M.R."/>
            <person name="Massola Junior N.S."/>
            <person name="Baroncelli R."/>
        </authorList>
    </citation>
    <scope>NUCLEOTIDE SEQUENCE [LARGE SCALE GENOMIC DNA]</scope>
    <source>
        <strain evidence="1 2">CMES1059</strain>
    </source>
</reference>
<keyword evidence="2" id="KW-1185">Reference proteome</keyword>
<proteinExistence type="predicted"/>
<evidence type="ECO:0000313" key="1">
    <source>
        <dbReference type="EMBL" id="KAL0931531.1"/>
    </source>
</evidence>